<comment type="caution">
    <text evidence="1">The sequence shown here is derived from an EMBL/GenBank/DDBJ whole genome shotgun (WGS) entry which is preliminary data.</text>
</comment>
<gene>
    <name evidence="1" type="ORF">NC99_22770</name>
</gene>
<keyword evidence="2" id="KW-1185">Reference proteome</keyword>
<proteinExistence type="predicted"/>
<name>A0A0L8V8Z8_9BACT</name>
<reference evidence="2" key="1">
    <citation type="submission" date="2015-07" db="EMBL/GenBank/DDBJ databases">
        <title>Genome sequencing of Sunxiuqinia dokdonensis strain SK.</title>
        <authorList>
            <person name="Ahn S."/>
            <person name="Kim B.-C."/>
        </authorList>
    </citation>
    <scope>NUCLEOTIDE SEQUENCE [LARGE SCALE GENOMIC DNA]</scope>
    <source>
        <strain evidence="2">SK</strain>
    </source>
</reference>
<dbReference type="EMBL" id="LGIA01000150">
    <property type="protein sequence ID" value="KOH44965.1"/>
    <property type="molecule type" value="Genomic_DNA"/>
</dbReference>
<evidence type="ECO:0000313" key="1">
    <source>
        <dbReference type="EMBL" id="KOH44965.1"/>
    </source>
</evidence>
<sequence length="85" mass="9712">MASLNHSGSRLTVARDSQVSSNLASTASFFDWDLLLHEMTTGKAQAINRIRFNFLFMIYNLKISSSLLTDYSRHIFFVLMPLHSK</sequence>
<dbReference type="AlphaFoldDB" id="A0A0L8V8Z8"/>
<dbReference type="Proteomes" id="UP000036958">
    <property type="component" value="Unassembled WGS sequence"/>
</dbReference>
<organism evidence="1 2">
    <name type="scientific">Sunxiuqinia dokdonensis</name>
    <dbReference type="NCBI Taxonomy" id="1409788"/>
    <lineage>
        <taxon>Bacteria</taxon>
        <taxon>Pseudomonadati</taxon>
        <taxon>Bacteroidota</taxon>
        <taxon>Bacteroidia</taxon>
        <taxon>Marinilabiliales</taxon>
        <taxon>Prolixibacteraceae</taxon>
        <taxon>Sunxiuqinia</taxon>
    </lineage>
</organism>
<protein>
    <submittedName>
        <fullName evidence="1">Uncharacterized protein</fullName>
    </submittedName>
</protein>
<accession>A0A0L8V8Z8</accession>
<evidence type="ECO:0000313" key="2">
    <source>
        <dbReference type="Proteomes" id="UP000036958"/>
    </source>
</evidence>